<reference evidence="8" key="1">
    <citation type="submission" date="2020-08" db="EMBL/GenBank/DDBJ databases">
        <title>Spodoptera exigua strain:BAW_Kor-Di-RS1 Genome sequencing and assembly.</title>
        <authorList>
            <person name="Kim J."/>
            <person name="Nam H.Y."/>
            <person name="Kwon M."/>
            <person name="Choi J.H."/>
            <person name="Cho S.R."/>
            <person name="Kim G.-H."/>
        </authorList>
    </citation>
    <scope>NUCLEOTIDE SEQUENCE</scope>
    <source>
        <strain evidence="8">BAW_Kor-Di-RS1</strain>
        <tissue evidence="8">Whole-body</tissue>
    </source>
</reference>
<evidence type="ECO:0000259" key="7">
    <source>
        <dbReference type="PROSITE" id="PS51253"/>
    </source>
</evidence>
<dbReference type="SUPFAM" id="SSF46689">
    <property type="entry name" value="Homeodomain-like"/>
    <property type="match status" value="1"/>
</dbReference>
<dbReference type="Gene3D" id="1.10.10.60">
    <property type="entry name" value="Homeodomain-like"/>
    <property type="match status" value="1"/>
</dbReference>
<dbReference type="Pfam" id="PF03221">
    <property type="entry name" value="HTH_Tnp_Tc5"/>
    <property type="match status" value="1"/>
</dbReference>
<feature type="DNA-binding region" description="H-T-H motif" evidence="4">
    <location>
        <begin position="45"/>
        <end position="65"/>
    </location>
</feature>
<feature type="domain" description="HTH psq-type" evidence="6">
    <location>
        <begin position="18"/>
        <end position="69"/>
    </location>
</feature>
<evidence type="ECO:0000313" key="9">
    <source>
        <dbReference type="Proteomes" id="UP000648187"/>
    </source>
</evidence>
<dbReference type="InterPro" id="IPR009057">
    <property type="entry name" value="Homeodomain-like_sf"/>
</dbReference>
<dbReference type="InterPro" id="IPR007889">
    <property type="entry name" value="HTH_Psq"/>
</dbReference>
<evidence type="ECO:0000313" key="8">
    <source>
        <dbReference type="EMBL" id="KAF9411117.1"/>
    </source>
</evidence>
<keyword evidence="3 4" id="KW-0539">Nucleus</keyword>
<dbReference type="InterPro" id="IPR050863">
    <property type="entry name" value="CenT-Element_Derived"/>
</dbReference>
<feature type="compositionally biased region" description="Basic and acidic residues" evidence="5">
    <location>
        <begin position="13"/>
        <end position="26"/>
    </location>
</feature>
<feature type="compositionally biased region" description="Basic and acidic residues" evidence="5">
    <location>
        <begin position="342"/>
        <end position="370"/>
    </location>
</feature>
<evidence type="ECO:0000256" key="3">
    <source>
        <dbReference type="ARBA" id="ARBA00023242"/>
    </source>
</evidence>
<dbReference type="EMBL" id="JACKWZ010000234">
    <property type="protein sequence ID" value="KAF9411117.1"/>
    <property type="molecule type" value="Genomic_DNA"/>
</dbReference>
<dbReference type="Pfam" id="PF05225">
    <property type="entry name" value="HTH_psq"/>
    <property type="match status" value="1"/>
</dbReference>
<dbReference type="PROSITE" id="PS50960">
    <property type="entry name" value="HTH_PSQ"/>
    <property type="match status" value="1"/>
</dbReference>
<comment type="subcellular location">
    <subcellularLocation>
        <location evidence="1 4">Nucleus</location>
    </subcellularLocation>
</comment>
<gene>
    <name evidence="8" type="ORF">HW555_009979</name>
</gene>
<accession>A0A835L668</accession>
<evidence type="ECO:0008006" key="10">
    <source>
        <dbReference type="Google" id="ProtNLM"/>
    </source>
</evidence>
<dbReference type="PANTHER" id="PTHR19303">
    <property type="entry name" value="TRANSPOSON"/>
    <property type="match status" value="1"/>
</dbReference>
<dbReference type="InterPro" id="IPR006600">
    <property type="entry name" value="HTH_CenpB_DNA-bd_dom"/>
</dbReference>
<dbReference type="Proteomes" id="UP000648187">
    <property type="component" value="Unassembled WGS sequence"/>
</dbReference>
<dbReference type="SMART" id="SM00674">
    <property type="entry name" value="CENPB"/>
    <property type="match status" value="1"/>
</dbReference>
<evidence type="ECO:0000256" key="2">
    <source>
        <dbReference type="ARBA" id="ARBA00023125"/>
    </source>
</evidence>
<feature type="region of interest" description="Disordered" evidence="5">
    <location>
        <begin position="342"/>
        <end position="384"/>
    </location>
</feature>
<name>A0A835L668_SPOEX</name>
<evidence type="ECO:0000256" key="4">
    <source>
        <dbReference type="PROSITE-ProRule" id="PRU00320"/>
    </source>
</evidence>
<comment type="caution">
    <text evidence="8">The sequence shown here is derived from an EMBL/GenBank/DDBJ whole genome shotgun (WGS) entry which is preliminary data.</text>
</comment>
<evidence type="ECO:0000259" key="6">
    <source>
        <dbReference type="PROSITE" id="PS50960"/>
    </source>
</evidence>
<dbReference type="GO" id="GO:0003677">
    <property type="term" value="F:DNA binding"/>
    <property type="evidence" value="ECO:0007669"/>
    <property type="project" value="UniProtKB-UniRule"/>
</dbReference>
<proteinExistence type="predicted"/>
<evidence type="ECO:0000256" key="5">
    <source>
        <dbReference type="SAM" id="MobiDB-lite"/>
    </source>
</evidence>
<dbReference type="PANTHER" id="PTHR19303:SF74">
    <property type="entry name" value="POGO TRANSPOSABLE ELEMENT WITH KRAB DOMAIN"/>
    <property type="match status" value="1"/>
</dbReference>
<dbReference type="PROSITE" id="PS51253">
    <property type="entry name" value="HTH_CENPB"/>
    <property type="match status" value="1"/>
</dbReference>
<feature type="region of interest" description="Disordered" evidence="5">
    <location>
        <begin position="1"/>
        <end position="26"/>
    </location>
</feature>
<protein>
    <recommendedName>
        <fullName evidence="10">HTH CENPB-type domain-containing protein</fullName>
    </recommendedName>
</protein>
<evidence type="ECO:0000256" key="1">
    <source>
        <dbReference type="ARBA" id="ARBA00004123"/>
    </source>
</evidence>
<dbReference type="AlphaFoldDB" id="A0A835L668"/>
<sequence>MDDFRNKMKTKKKTENKGNRREERKKCDLENLKKALHAVKSGMSKKQAAREYQVPRSTIQFRLNNPDKINPRPGLTTVLTDEEENVLVNWIIQSSKKGFPRRKEDIQYSVSDFLKKNNRPNPFKNDVPGEKWLKLFLKRHPEVAVRTPESVTAASSVVSENDIKAWCHGIQTYLEDNTMFDILSDPSRVFNGDETNFLLALPASIETDIEPRAISNNESLESPLVQEHLDIENMDVVFADNVEENNEISNIPYSHEIEIQNTSEPNLPVVSVISEQHLTLPADKIASTSLPKTPIKLNLTPVQLNDILILPKTPQRKGTKNSEKIPFVLTSEEWQRINTEKKKAKELKEEGIKKRKLEREQKKLQKDQTQRKGKGKGKKTGGNIQNVKKIIMSKEFYSPPPDVNDKENAAQSIQNRAEFDLFDSPIEKQEDYSFPSTSREIVKKSFTASEIFRMLTDSDDEDN</sequence>
<keyword evidence="9" id="KW-1185">Reference proteome</keyword>
<feature type="domain" description="HTH CENPB-type" evidence="7">
    <location>
        <begin position="71"/>
        <end position="146"/>
    </location>
</feature>
<keyword evidence="2 4" id="KW-0238">DNA-binding</keyword>
<dbReference type="GO" id="GO:0005634">
    <property type="term" value="C:nucleus"/>
    <property type="evidence" value="ECO:0007669"/>
    <property type="project" value="UniProtKB-SubCell"/>
</dbReference>
<organism evidence="8 9">
    <name type="scientific">Spodoptera exigua</name>
    <name type="common">Beet armyworm</name>
    <name type="synonym">Noctua fulgens</name>
    <dbReference type="NCBI Taxonomy" id="7107"/>
    <lineage>
        <taxon>Eukaryota</taxon>
        <taxon>Metazoa</taxon>
        <taxon>Ecdysozoa</taxon>
        <taxon>Arthropoda</taxon>
        <taxon>Hexapoda</taxon>
        <taxon>Insecta</taxon>
        <taxon>Pterygota</taxon>
        <taxon>Neoptera</taxon>
        <taxon>Endopterygota</taxon>
        <taxon>Lepidoptera</taxon>
        <taxon>Glossata</taxon>
        <taxon>Ditrysia</taxon>
        <taxon>Noctuoidea</taxon>
        <taxon>Noctuidae</taxon>
        <taxon>Amphipyrinae</taxon>
        <taxon>Spodoptera</taxon>
    </lineage>
</organism>